<evidence type="ECO:0000313" key="2">
    <source>
        <dbReference type="Proteomes" id="UP001597108"/>
    </source>
</evidence>
<reference evidence="2" key="1">
    <citation type="journal article" date="2019" name="Int. J. Syst. Evol. Microbiol.">
        <title>The Global Catalogue of Microorganisms (GCM) 10K type strain sequencing project: providing services to taxonomists for standard genome sequencing and annotation.</title>
        <authorList>
            <consortium name="The Broad Institute Genomics Platform"/>
            <consortium name="The Broad Institute Genome Sequencing Center for Infectious Disease"/>
            <person name="Wu L."/>
            <person name="Ma J."/>
        </authorList>
    </citation>
    <scope>NUCLEOTIDE SEQUENCE [LARGE SCALE GENOMIC DNA]</scope>
    <source>
        <strain evidence="2">CCUG 60524</strain>
    </source>
</reference>
<dbReference type="EMBL" id="JBHTJT010000007">
    <property type="protein sequence ID" value="MFD0978784.1"/>
    <property type="molecule type" value="Genomic_DNA"/>
</dbReference>
<sequence>MKPIRLLWLTLLVALAWSAWWGWGAWRAKSDLVGWMEARRADGWQAEWADVSVAGYPTRIDRTITDITLANTEAGWVWNAPFVQILGLNYEKDHVILVWPDSMTLQTPRERIAIGGEELRGSLTFRPGPARELDEAVLVFRDLTLASDAGWTSAVAEARLATRPVESESVAQQIGLEITGLRPRAPMMQRMAERGLVPGTIETLSADLVVTFDGPWDRSALEQARPQPREIEVRNVAANWGRLELRVAGDLTVGPDGLASGDLLVKATNWEEILEVARESGALPDGIADTVESALRLVSGLAGSSSTLDIPVTLSDGRMRMGPVPLGAAPRLRIP</sequence>
<comment type="caution">
    <text evidence="1">The sequence shown here is derived from an EMBL/GenBank/DDBJ whole genome shotgun (WGS) entry which is preliminary data.</text>
</comment>
<dbReference type="InterPro" id="IPR018666">
    <property type="entry name" value="DUF2125"/>
</dbReference>
<gene>
    <name evidence="1" type="ORF">ACFQ2S_03900</name>
</gene>
<organism evidence="1 2">
    <name type="scientific">Tropicimonas aquimaris</name>
    <dbReference type="NCBI Taxonomy" id="914152"/>
    <lineage>
        <taxon>Bacteria</taxon>
        <taxon>Pseudomonadati</taxon>
        <taxon>Pseudomonadota</taxon>
        <taxon>Alphaproteobacteria</taxon>
        <taxon>Rhodobacterales</taxon>
        <taxon>Roseobacteraceae</taxon>
        <taxon>Tropicimonas</taxon>
    </lineage>
</organism>
<dbReference type="Proteomes" id="UP001597108">
    <property type="component" value="Unassembled WGS sequence"/>
</dbReference>
<proteinExistence type="predicted"/>
<dbReference type="Pfam" id="PF09898">
    <property type="entry name" value="DUF2125"/>
    <property type="match status" value="1"/>
</dbReference>
<accession>A0ABW3ILD6</accession>
<evidence type="ECO:0000313" key="1">
    <source>
        <dbReference type="EMBL" id="MFD0978784.1"/>
    </source>
</evidence>
<name>A0ABW3ILD6_9RHOB</name>
<protein>
    <submittedName>
        <fullName evidence="1">DUF2125 domain-containing protein</fullName>
    </submittedName>
</protein>
<keyword evidence="2" id="KW-1185">Reference proteome</keyword>
<dbReference type="RefSeq" id="WP_386072877.1">
    <property type="nucleotide sequence ID" value="NZ_JBHTJT010000007.1"/>
</dbReference>